<comment type="caution">
    <text evidence="2">The sequence shown here is derived from an EMBL/GenBank/DDBJ whole genome shotgun (WGS) entry which is preliminary data.</text>
</comment>
<evidence type="ECO:0000313" key="3">
    <source>
        <dbReference type="Proteomes" id="UP001193081"/>
    </source>
</evidence>
<dbReference type="Gene3D" id="3.40.50.300">
    <property type="entry name" value="P-loop containing nucleotide triphosphate hydrolases"/>
    <property type="match status" value="2"/>
</dbReference>
<dbReference type="EMBL" id="SIJK02000049">
    <property type="protein sequence ID" value="MBP1467951.1"/>
    <property type="molecule type" value="Genomic_DNA"/>
</dbReference>
<dbReference type="InterPro" id="IPR051162">
    <property type="entry name" value="T4SS_component"/>
</dbReference>
<reference evidence="2 3" key="1">
    <citation type="submission" date="2021-03" db="EMBL/GenBank/DDBJ databases">
        <authorList>
            <person name="Grouzdev D.S."/>
        </authorList>
    </citation>
    <scope>NUCLEOTIDE SEQUENCE [LARGE SCALE GENOMIC DNA]</scope>
    <source>
        <strain evidence="2 3">M50-1</strain>
    </source>
</reference>
<organism evidence="2 3">
    <name type="scientific">Candidatus Chloroploca mongolica</name>
    <dbReference type="NCBI Taxonomy" id="2528176"/>
    <lineage>
        <taxon>Bacteria</taxon>
        <taxon>Bacillati</taxon>
        <taxon>Chloroflexota</taxon>
        <taxon>Chloroflexia</taxon>
        <taxon>Chloroflexales</taxon>
        <taxon>Chloroflexineae</taxon>
        <taxon>Oscillochloridaceae</taxon>
        <taxon>Candidatus Chloroploca</taxon>
    </lineage>
</organism>
<dbReference type="InterPro" id="IPR027417">
    <property type="entry name" value="P-loop_NTPase"/>
</dbReference>
<dbReference type="PANTHER" id="PTHR30121">
    <property type="entry name" value="UNCHARACTERIZED PROTEIN YJGR-RELATED"/>
    <property type="match status" value="1"/>
</dbReference>
<feature type="region of interest" description="Disordered" evidence="1">
    <location>
        <begin position="1278"/>
        <end position="1378"/>
    </location>
</feature>
<dbReference type="RefSeq" id="WP_135480204.1">
    <property type="nucleotide sequence ID" value="NZ_SIJK02000049.1"/>
</dbReference>
<keyword evidence="3" id="KW-1185">Reference proteome</keyword>
<dbReference type="PANTHER" id="PTHR30121:SF6">
    <property type="entry name" value="SLR6007 PROTEIN"/>
    <property type="match status" value="1"/>
</dbReference>
<evidence type="ECO:0000256" key="1">
    <source>
        <dbReference type="SAM" id="MobiDB-lite"/>
    </source>
</evidence>
<accession>A0ABS4DEV0</accession>
<gene>
    <name evidence="2" type="ORF">EYB53_019700</name>
</gene>
<evidence type="ECO:0000313" key="2">
    <source>
        <dbReference type="EMBL" id="MBP1467951.1"/>
    </source>
</evidence>
<protein>
    <submittedName>
        <fullName evidence="2">TraM recognition domain-containing protein</fullName>
    </submittedName>
</protein>
<feature type="compositionally biased region" description="Polar residues" evidence="1">
    <location>
        <begin position="1352"/>
        <end position="1369"/>
    </location>
</feature>
<sequence length="1731" mass="191594">MPSVSPHLVETILAETIAHHFTGTEPGHCVRVDFFELPQIRAICTALQAHAPQVAIHVLGTQNDALTITTDRAIELRNRKQVQLCLFVPTDLVDAAFSSLANSFAILDGRALLHTALQCVRERLSPPVRAMVNDVVSCLRLPLRVSESQKIAFCQALIELEAQERLDEAGTVLWHVGLIADRGADFRARLDRNRRCVIKLAMPLKLQASLMERIASTNVDPTTTAQLMLFFRDRVMNDHVAWSQAMAAGHGPTFEQWIFPVEERSDLRSVTLQSFVDRQGKVTTHSKLKQPDGPGGALIAEYGDQAKGLSVKWVTDPPKPKNIGGWRVELVPVANPDDHDLDLPSRDLPASRGSATLKIELDFSGDEESLPDESFQVRLTALDHTGDVLPSAEDGQDLIALSEEFFIAKADEPISQGNKRETRPRTVANLALARLEVASETKADQLDEQEPLWTSRDLEYFSLRLDPRRKIMLGMSRLLKQLEERTLAEPLTFGRYSLHLSEIDEATSEQIEVLAPPALSPAVWQKFRSQREQLCKQLKGAEPRHLVSVAGWNLELARRAERYAKAYSELIASLSSDPALQTELQVALSVDTLLIVTPKRGGGDEVAVVTLPTHPLRMLWYAAYHQLLGEWERNLLTLKANDRKTVLDLDQLRSMSPANMPMFITHPLVDKPLLHSANLRFFYGIALPPMLEDPQRRLADLAVILGDRYGLEQHSDPSTLQLAAHIKHFRELHPYLRGLSITQINADRGDLLTESLARVFAQPDSTEEEEREAGDLPKLSIYAYVATEQTGTAQDVTELRRLVDDQVRFNGHAYLTPALSYVQRSLAVLKHETPPAAHLAIASDLMQPEPVALDRADQALLGSSFSFYGLICRLIPTFTPQGDRLYWQQHLIGDGVKADRHPIDKAFTDTLVSTQIQIAQASSRSLGGNADQRLGLCVELVPFQQKLLEQLHMHSSWVITIDRFFALDYYDMPHNPQLQHLARKYLIDYSPEFTDGIAHRLVVTTMWRDEIEELLRRAMDELGFAQLEQSVGKVLDALKLVSGQLALHVSDRNNNAAAAVGLGIVVRHLQQSGRLRNSILVPVDSAPQIFHRTLPGQPRSERRCDLALFSFKRGGVVEVTFIEVKWRRGAVPFESLASDMLIQMQSSAALVRACFFAEPDRVDGVLQRARLSNVLRFYLARAQRHDAVAPESVAPILEHLGKLERREVEFHPRYEGYIITPDNIPERMLHPQEATIIVRSIASLAEGFVLEHGLPARDRHAGGGSSMAHATPVEAPAAPAAPAAPMDGPVAHGSDRASPAPSVVSSVVNDPGLARSVTPVDSSEAHRTGVVSHTTPVDGATAVGSDPAFPTTPVTGSTTQAGSVNNPASPATPVDGPVPPTMISVELGTTDEQPIMWHPSVKGSPHLFIIGIPGQGKSVAISNVLSDVLTQHVAPLIFDFHGQFADKNGPLVRDHGLQILDAADGLPFNPFEVLIRNGKPDWRTNSQETAEVFAHVVELGGIQQDGLSQAIMDAYKIKGFHATMSADDLPELPTPSDVLHCIERREAQRKVKNLAARCRPLLEMDLFQPTLTPLSLRDEIRHGMVLDLHAIPSESVQMAAGAFVLRKLYREMFLWGEADRIRLVILLDEAHRLAKDKTLPKIMKEGRKYGIAVVVASQGMKDFHPDVLSTAGTKVLFRVNYPESRTLSKYIASPPNKRIDAIVEQLPVGQAFVQTPEMLFGRQVRMRPPVE</sequence>
<dbReference type="SUPFAM" id="SSF52540">
    <property type="entry name" value="P-loop containing nucleoside triphosphate hydrolases"/>
    <property type="match status" value="1"/>
</dbReference>
<name>A0ABS4DEV0_9CHLR</name>
<dbReference type="CDD" id="cd01127">
    <property type="entry name" value="TrwB_TraG_TraD_VirD4"/>
    <property type="match status" value="1"/>
</dbReference>
<feature type="compositionally biased region" description="Low complexity" evidence="1">
    <location>
        <begin position="1278"/>
        <end position="1308"/>
    </location>
</feature>
<dbReference type="Proteomes" id="UP001193081">
    <property type="component" value="Unassembled WGS sequence"/>
</dbReference>
<proteinExistence type="predicted"/>